<comment type="similarity">
    <text evidence="1">Belongs to the class-II fumarase/aspartase family.</text>
</comment>
<dbReference type="NCBIfam" id="NF006554">
    <property type="entry name" value="PRK09053.1"/>
    <property type="match status" value="1"/>
</dbReference>
<keyword evidence="4" id="KW-0413">Isomerase</keyword>
<feature type="domain" description="Adenylosuccinate lyase C-terminal" evidence="3">
    <location>
        <begin position="367"/>
        <end position="446"/>
    </location>
</feature>
<protein>
    <recommendedName>
        <fullName evidence="2">3-carboxy-cis,cis-muconate cycloisomerase</fullName>
        <ecNumber evidence="2">5.5.1.2</ecNumber>
    </recommendedName>
</protein>
<dbReference type="RefSeq" id="WP_209978167.1">
    <property type="nucleotide sequence ID" value="NZ_JAGINO010000001.1"/>
</dbReference>
<dbReference type="PROSITE" id="PS00163">
    <property type="entry name" value="FUMARATE_LYASES"/>
    <property type="match status" value="1"/>
</dbReference>
<dbReference type="EMBL" id="JAUSVU010000001">
    <property type="protein sequence ID" value="MDQ0531278.1"/>
    <property type="molecule type" value="Genomic_DNA"/>
</dbReference>
<dbReference type="PANTHER" id="PTHR43172">
    <property type="entry name" value="ADENYLOSUCCINATE LYASE"/>
    <property type="match status" value="1"/>
</dbReference>
<dbReference type="InterPro" id="IPR019468">
    <property type="entry name" value="AdenyloSucc_lyase_C"/>
</dbReference>
<dbReference type="NCBIfam" id="TIGR02426">
    <property type="entry name" value="protocat_pcaB"/>
    <property type="match status" value="1"/>
</dbReference>
<dbReference type="InterPro" id="IPR000362">
    <property type="entry name" value="Fumarate_lyase_fam"/>
</dbReference>
<dbReference type="SUPFAM" id="SSF48557">
    <property type="entry name" value="L-aspartase-like"/>
    <property type="match status" value="1"/>
</dbReference>
<dbReference type="Gene3D" id="1.10.40.30">
    <property type="entry name" value="Fumarase/aspartase (C-terminal domain)"/>
    <property type="match status" value="1"/>
</dbReference>
<reference evidence="4 5" key="1">
    <citation type="submission" date="2023-07" db="EMBL/GenBank/DDBJ databases">
        <title>Genomic Encyclopedia of Type Strains, Phase IV (KMG-IV): sequencing the most valuable type-strain genomes for metagenomic binning, comparative biology and taxonomic classification.</title>
        <authorList>
            <person name="Goeker M."/>
        </authorList>
    </citation>
    <scope>NUCLEOTIDE SEQUENCE [LARGE SCALE GENOMIC DNA]</scope>
    <source>
        <strain evidence="4 5">DSM 19922</strain>
    </source>
</reference>
<dbReference type="PANTHER" id="PTHR43172:SF2">
    <property type="entry name" value="ADENYLOSUCCINATE LYASE C-TERMINAL DOMAIN-CONTAINING PROTEIN"/>
    <property type="match status" value="1"/>
</dbReference>
<sequence length="467" mass="48192">MTGAIHADPLLDPLFTTEAAAAAFSPAARLQGMLDFEAALARAEAAEGVIPAGAVPAIAAACRAELYDAGALGAEAALAGNPAIPMVRHLTGKVQETDAEAARFVHWGATSQDAMDSGLMLQLRRFLDGLDGDLAGLADGLADLAERHRGTPMVARTWLQHALPTSFGLKAAGWLDALNRDRRRLAAARGQLALQFGGAAGTLAALGDRGPAVAAALAAGLGLPLPALPWHASRDRVAGLAAALGILAGTLGTLGRDVSLMMQMEVGEAFEPAAPGRGGSSTMPHKRNPVSCAVLLSCAIRAPALVGGLLAAQVQEHERGLGGWHAEWQALPDLCRLVAGAARHGRDTIAGLTVDAVRMRANLDLTRGLILAEAVTMALGERMGRLAAHSRIGEASRRAAADARPLRDVLAEDAGVVEALGREGLDRLFDPLGYTGAAGHFIDRVLADHRQAGHRPAGDRRDADGTG</sequence>
<name>A0ABU0MCX8_9PROT</name>
<dbReference type="CDD" id="cd01597">
    <property type="entry name" value="pCLME"/>
    <property type="match status" value="1"/>
</dbReference>
<evidence type="ECO:0000256" key="1">
    <source>
        <dbReference type="ARBA" id="ARBA00034772"/>
    </source>
</evidence>
<organism evidence="4 5">
    <name type="scientific">Azospirillum picis</name>
    <dbReference type="NCBI Taxonomy" id="488438"/>
    <lineage>
        <taxon>Bacteria</taxon>
        <taxon>Pseudomonadati</taxon>
        <taxon>Pseudomonadota</taxon>
        <taxon>Alphaproteobacteria</taxon>
        <taxon>Rhodospirillales</taxon>
        <taxon>Azospirillaceae</taxon>
        <taxon>Azospirillum</taxon>
    </lineage>
</organism>
<evidence type="ECO:0000313" key="5">
    <source>
        <dbReference type="Proteomes" id="UP001244552"/>
    </source>
</evidence>
<dbReference type="InterPro" id="IPR012789">
    <property type="entry name" value="Protocat_PcaB-like"/>
</dbReference>
<evidence type="ECO:0000256" key="2">
    <source>
        <dbReference type="NCBIfam" id="TIGR02426"/>
    </source>
</evidence>
<dbReference type="InterPro" id="IPR020557">
    <property type="entry name" value="Fumarate_lyase_CS"/>
</dbReference>
<keyword evidence="5" id="KW-1185">Reference proteome</keyword>
<evidence type="ECO:0000313" key="4">
    <source>
        <dbReference type="EMBL" id="MDQ0531278.1"/>
    </source>
</evidence>
<dbReference type="Proteomes" id="UP001244552">
    <property type="component" value="Unassembled WGS sequence"/>
</dbReference>
<dbReference type="Pfam" id="PF00206">
    <property type="entry name" value="Lyase_1"/>
    <property type="match status" value="1"/>
</dbReference>
<dbReference type="PRINTS" id="PR00149">
    <property type="entry name" value="FUMRATELYASE"/>
</dbReference>
<dbReference type="SMART" id="SM00998">
    <property type="entry name" value="ADSL_C"/>
    <property type="match status" value="1"/>
</dbReference>
<dbReference type="Gene3D" id="1.20.200.10">
    <property type="entry name" value="Fumarase/aspartase (Central domain)"/>
    <property type="match status" value="1"/>
</dbReference>
<gene>
    <name evidence="4" type="ORF">QO018_000110</name>
</gene>
<dbReference type="InterPro" id="IPR022761">
    <property type="entry name" value="Fumarate_lyase_N"/>
</dbReference>
<dbReference type="GO" id="GO:0047472">
    <property type="term" value="F:3-carboxy-cis,cis-muconate cycloisomerase activity"/>
    <property type="evidence" value="ECO:0007669"/>
    <property type="project" value="UniProtKB-EC"/>
</dbReference>
<dbReference type="PRINTS" id="PR00145">
    <property type="entry name" value="ARGSUCLYASE"/>
</dbReference>
<dbReference type="InterPro" id="IPR008948">
    <property type="entry name" value="L-Aspartase-like"/>
</dbReference>
<dbReference type="Pfam" id="PF10397">
    <property type="entry name" value="ADSL_C"/>
    <property type="match status" value="1"/>
</dbReference>
<evidence type="ECO:0000259" key="3">
    <source>
        <dbReference type="SMART" id="SM00998"/>
    </source>
</evidence>
<proteinExistence type="inferred from homology"/>
<accession>A0ABU0MCX8</accession>
<comment type="caution">
    <text evidence="4">The sequence shown here is derived from an EMBL/GenBank/DDBJ whole genome shotgun (WGS) entry which is preliminary data.</text>
</comment>
<dbReference type="EC" id="5.5.1.2" evidence="2"/>